<dbReference type="Proteomes" id="UP000324351">
    <property type="component" value="Unassembled WGS sequence"/>
</dbReference>
<reference evidence="2 3" key="2">
    <citation type="submission" date="2019-09" db="EMBL/GenBank/DDBJ databases">
        <authorList>
            <person name="Jin C."/>
        </authorList>
    </citation>
    <scope>NUCLEOTIDE SEQUENCE [LARGE SCALE GENOMIC DNA]</scope>
    <source>
        <strain evidence="2 3">BN140041</strain>
    </source>
</reference>
<gene>
    <name evidence="2" type="ORF">F0U47_19655</name>
</gene>
<dbReference type="AlphaFoldDB" id="A0A5B1LXE6"/>
<keyword evidence="1" id="KW-0732">Signal</keyword>
<reference evidence="2 3" key="1">
    <citation type="submission" date="2019-09" db="EMBL/GenBank/DDBJ databases">
        <title>Nocardioides panacisoli sp. nov., isolated from the soil of a ginseng field.</title>
        <authorList>
            <person name="Cho C."/>
        </authorList>
    </citation>
    <scope>NUCLEOTIDE SEQUENCE [LARGE SCALE GENOMIC DNA]</scope>
    <source>
        <strain evidence="2 3">BN140041</strain>
    </source>
</reference>
<evidence type="ECO:0000313" key="2">
    <source>
        <dbReference type="EMBL" id="KAA1424110.1"/>
    </source>
</evidence>
<dbReference type="InterPro" id="IPR011049">
    <property type="entry name" value="Serralysin-like_metalloprot_C"/>
</dbReference>
<protein>
    <submittedName>
        <fullName evidence="2">Calcium-binding protein</fullName>
    </submittedName>
</protein>
<evidence type="ECO:0000256" key="1">
    <source>
        <dbReference type="SAM" id="SignalP"/>
    </source>
</evidence>
<dbReference type="GO" id="GO:0005509">
    <property type="term" value="F:calcium ion binding"/>
    <property type="evidence" value="ECO:0007669"/>
    <property type="project" value="InterPro"/>
</dbReference>
<comment type="caution">
    <text evidence="2">The sequence shown here is derived from an EMBL/GenBank/DDBJ whole genome shotgun (WGS) entry which is preliminary data.</text>
</comment>
<dbReference type="InterPro" id="IPR001343">
    <property type="entry name" value="Hemolysn_Ca-bd"/>
</dbReference>
<accession>A0A5B1LXE6</accession>
<proteinExistence type="predicted"/>
<dbReference type="RefSeq" id="WP_149752193.1">
    <property type="nucleotide sequence ID" value="NZ_VUJW01000014.1"/>
</dbReference>
<dbReference type="Pfam" id="PF00353">
    <property type="entry name" value="HemolysinCabind"/>
    <property type="match status" value="3"/>
</dbReference>
<name>A0A5B1LXE6_9ACTN</name>
<keyword evidence="3" id="KW-1185">Reference proteome</keyword>
<dbReference type="EMBL" id="VUJW01000014">
    <property type="protein sequence ID" value="KAA1424110.1"/>
    <property type="molecule type" value="Genomic_DNA"/>
</dbReference>
<dbReference type="Gene3D" id="2.150.10.10">
    <property type="entry name" value="Serralysin-like metalloprotease, C-terminal"/>
    <property type="match status" value="2"/>
</dbReference>
<evidence type="ECO:0000313" key="3">
    <source>
        <dbReference type="Proteomes" id="UP000324351"/>
    </source>
</evidence>
<feature type="chain" id="PRO_5022919606" evidence="1">
    <location>
        <begin position="29"/>
        <end position="234"/>
    </location>
</feature>
<sequence>MMSVRAALAMTASGLVLSLPALPTIGNAATEPAMCGGRIVTIDLNDPDAPDPNRDDSDVVLGTPAGELIWTGNGVDTVCGGAGEDVIVTRGDVPAGAREEVYGGLGGDHLHSSPGDELLVGGPGFDTVSYHFKCRNCGDEYPYSRNGVKVDLRLTGPQDTSGRGFDELSSIENLVGTVWADVLRGNGEGNRIIGFLGDDIVDGRRGADDLRGGRGSDQCIGGPGRDTYYLCERR</sequence>
<dbReference type="PRINTS" id="PR00313">
    <property type="entry name" value="CABNDNGRPT"/>
</dbReference>
<dbReference type="SUPFAM" id="SSF51120">
    <property type="entry name" value="beta-Roll"/>
    <property type="match status" value="2"/>
</dbReference>
<organism evidence="2 3">
    <name type="scientific">Nocardioides antri</name>
    <dbReference type="NCBI Taxonomy" id="2607659"/>
    <lineage>
        <taxon>Bacteria</taxon>
        <taxon>Bacillati</taxon>
        <taxon>Actinomycetota</taxon>
        <taxon>Actinomycetes</taxon>
        <taxon>Propionibacteriales</taxon>
        <taxon>Nocardioidaceae</taxon>
        <taxon>Nocardioides</taxon>
    </lineage>
</organism>
<feature type="signal peptide" evidence="1">
    <location>
        <begin position="1"/>
        <end position="28"/>
    </location>
</feature>